<dbReference type="Pfam" id="PF07910">
    <property type="entry name" value="Peptidase_C78"/>
    <property type="match status" value="1"/>
</dbReference>
<evidence type="ECO:0000259" key="3">
    <source>
        <dbReference type="Pfam" id="PF07910"/>
    </source>
</evidence>
<feature type="compositionally biased region" description="Basic and acidic residues" evidence="2">
    <location>
        <begin position="129"/>
        <end position="144"/>
    </location>
</feature>
<dbReference type="VEuPathDB" id="FungiDB:BO78DRAFT_362094"/>
<feature type="region of interest" description="Disordered" evidence="2">
    <location>
        <begin position="127"/>
        <end position="146"/>
    </location>
</feature>
<proteinExistence type="predicted"/>
<evidence type="ECO:0000256" key="1">
    <source>
        <dbReference type="ARBA" id="ARBA00022801"/>
    </source>
</evidence>
<evidence type="ECO:0000313" key="4">
    <source>
        <dbReference type="EMBL" id="PYI10093.1"/>
    </source>
</evidence>
<dbReference type="AlphaFoldDB" id="A0A319FLZ9"/>
<dbReference type="OrthoDB" id="288987at2759"/>
<organism evidence="4 5">
    <name type="scientific">Aspergillus sclerotiicarbonarius (strain CBS 121057 / IBT 28362)</name>
    <dbReference type="NCBI Taxonomy" id="1448318"/>
    <lineage>
        <taxon>Eukaryota</taxon>
        <taxon>Fungi</taxon>
        <taxon>Dikarya</taxon>
        <taxon>Ascomycota</taxon>
        <taxon>Pezizomycotina</taxon>
        <taxon>Eurotiomycetes</taxon>
        <taxon>Eurotiomycetidae</taxon>
        <taxon>Eurotiales</taxon>
        <taxon>Aspergillaceae</taxon>
        <taxon>Aspergillus</taxon>
        <taxon>Aspergillus subgen. Circumdati</taxon>
    </lineage>
</organism>
<dbReference type="STRING" id="1448318.A0A319FLZ9"/>
<sequence length="466" mass="52099">MDHRKDGGPACPFCPFSDPDISFVAEHVEIYHPEVNTQHGHGRSSAEMLETLPERQCLPPPERKEQCSNNYIECPRGCGEIVLDAELSAHLDMHFAERVALEDTSSPPPELPFDINELTSYSGAKGQARLKEPFPRSSLKEDNSRTSLLRAGDSKTAYPGGIKRLGRTELGPHAHEKQMPSWLRRMLDKGSKSILANTIPADGTLRRSEVENETSDVIPVLSRLCEQDKSVQRAFFCSPKVHQISKIPKEGGFCGYRNIQMLITYMKETRMAGHERFPGDLPTIFQLQDMIEEAWDRGFNSVGRVETGGIRGTRKYIGTPEEFSSNPGSKALTPSRCEANSIGATKEMRAHDALFMNVAAYFRDACSLEGKNKVIQTSLPPIYFQHQGHSLTIIGFEIRDNGSAGILVFDPMFRTPPAVKRLKGAQTLTSDPARILKGYRRGTAYLQKYKVFELLKLKYPTNLPET</sequence>
<dbReference type="GO" id="GO:0016787">
    <property type="term" value="F:hydrolase activity"/>
    <property type="evidence" value="ECO:0007669"/>
    <property type="project" value="UniProtKB-KW"/>
</dbReference>
<gene>
    <name evidence="4" type="ORF">BO78DRAFT_362094</name>
</gene>
<reference evidence="4 5" key="1">
    <citation type="submission" date="2018-02" db="EMBL/GenBank/DDBJ databases">
        <title>The genomes of Aspergillus section Nigri reveals drivers in fungal speciation.</title>
        <authorList>
            <consortium name="DOE Joint Genome Institute"/>
            <person name="Vesth T.C."/>
            <person name="Nybo J."/>
            <person name="Theobald S."/>
            <person name="Brandl J."/>
            <person name="Frisvad J.C."/>
            <person name="Nielsen K.F."/>
            <person name="Lyhne E.K."/>
            <person name="Kogle M.E."/>
            <person name="Kuo A."/>
            <person name="Riley R."/>
            <person name="Clum A."/>
            <person name="Nolan M."/>
            <person name="Lipzen A."/>
            <person name="Salamov A."/>
            <person name="Henrissat B."/>
            <person name="Wiebenga A."/>
            <person name="De vries R.P."/>
            <person name="Grigoriev I.V."/>
            <person name="Mortensen U.H."/>
            <person name="Andersen M.R."/>
            <person name="Baker S.E."/>
        </authorList>
    </citation>
    <scope>NUCLEOTIDE SEQUENCE [LARGE SCALE GENOMIC DNA]</scope>
    <source>
        <strain evidence="4 5">CBS 121057</strain>
    </source>
</reference>
<accession>A0A319FLZ9</accession>
<evidence type="ECO:0000256" key="2">
    <source>
        <dbReference type="SAM" id="MobiDB-lite"/>
    </source>
</evidence>
<name>A0A319FLZ9_ASPSB</name>
<feature type="domain" description="UFSP1/2/DUB catalytic" evidence="3">
    <location>
        <begin position="231"/>
        <end position="455"/>
    </location>
</feature>
<feature type="region of interest" description="Disordered" evidence="2">
    <location>
        <begin position="316"/>
        <end position="335"/>
    </location>
</feature>
<dbReference type="EMBL" id="KZ826324">
    <property type="protein sequence ID" value="PYI10093.1"/>
    <property type="molecule type" value="Genomic_DNA"/>
</dbReference>
<dbReference type="Gene3D" id="3.90.70.130">
    <property type="match status" value="1"/>
</dbReference>
<dbReference type="InterPro" id="IPR012462">
    <property type="entry name" value="UFSP1/2_DUB_cat"/>
</dbReference>
<dbReference type="Proteomes" id="UP000248423">
    <property type="component" value="Unassembled WGS sequence"/>
</dbReference>
<keyword evidence="5" id="KW-1185">Reference proteome</keyword>
<keyword evidence="1" id="KW-0378">Hydrolase</keyword>
<protein>
    <submittedName>
        <fullName evidence="4">DUF1671-domain-containing protein</fullName>
    </submittedName>
</protein>
<evidence type="ECO:0000313" key="5">
    <source>
        <dbReference type="Proteomes" id="UP000248423"/>
    </source>
</evidence>